<dbReference type="InterPro" id="IPR002550">
    <property type="entry name" value="CNNM"/>
</dbReference>
<dbReference type="RefSeq" id="XP_015663367.1">
    <property type="nucleotide sequence ID" value="XM_015797847.1"/>
</dbReference>
<dbReference type="OMA" id="WCVGSRS"/>
<reference evidence="5 6" key="1">
    <citation type="submission" date="2015-07" db="EMBL/GenBank/DDBJ databases">
        <title>High-quality genome of monoxenous trypanosomatid Leptomonas pyrrhocoris.</title>
        <authorList>
            <person name="Flegontov P."/>
            <person name="Butenko A."/>
            <person name="Firsov S."/>
            <person name="Vlcek C."/>
            <person name="Logacheva M.D."/>
            <person name="Field M."/>
            <person name="Filatov D."/>
            <person name="Flegontova O."/>
            <person name="Gerasimov E."/>
            <person name="Jackson A.P."/>
            <person name="Kelly S."/>
            <person name="Opperdoes F."/>
            <person name="O'Reilly A."/>
            <person name="Votypka J."/>
            <person name="Yurchenko V."/>
            <person name="Lukes J."/>
        </authorList>
    </citation>
    <scope>NUCLEOTIDE SEQUENCE [LARGE SCALE GENOMIC DNA]</scope>
    <source>
        <strain evidence="5">H10</strain>
    </source>
</reference>
<evidence type="ECO:0000256" key="1">
    <source>
        <dbReference type="ARBA" id="ARBA00022737"/>
    </source>
</evidence>
<accession>A0A0N0DZ57</accession>
<dbReference type="GeneID" id="26901671"/>
<feature type="transmembrane region" description="Helical" evidence="3">
    <location>
        <begin position="128"/>
        <end position="151"/>
    </location>
</feature>
<dbReference type="InterPro" id="IPR045095">
    <property type="entry name" value="ACDP"/>
</dbReference>
<dbReference type="AlphaFoldDB" id="A0A0N0DZ57"/>
<dbReference type="PANTHER" id="PTHR12064">
    <property type="entry name" value="METAL TRANSPORTER CNNM"/>
    <property type="match status" value="1"/>
</dbReference>
<dbReference type="VEuPathDB" id="TriTrypDB:LpyrH10_02_3500"/>
<evidence type="ECO:0000313" key="6">
    <source>
        <dbReference type="Proteomes" id="UP000037923"/>
    </source>
</evidence>
<feature type="transmembrane region" description="Helical" evidence="3">
    <location>
        <begin position="101"/>
        <end position="119"/>
    </location>
</feature>
<keyword evidence="2 3" id="KW-1133">Transmembrane helix</keyword>
<evidence type="ECO:0000256" key="3">
    <source>
        <dbReference type="SAM" id="Phobius"/>
    </source>
</evidence>
<dbReference type="PROSITE" id="PS51846">
    <property type="entry name" value="CNNM"/>
    <property type="match status" value="1"/>
</dbReference>
<keyword evidence="2 3" id="KW-0812">Transmembrane</keyword>
<organism evidence="5 6">
    <name type="scientific">Leptomonas pyrrhocoris</name>
    <name type="common">Firebug parasite</name>
    <dbReference type="NCBI Taxonomy" id="157538"/>
    <lineage>
        <taxon>Eukaryota</taxon>
        <taxon>Discoba</taxon>
        <taxon>Euglenozoa</taxon>
        <taxon>Kinetoplastea</taxon>
        <taxon>Metakinetoplastina</taxon>
        <taxon>Trypanosomatida</taxon>
        <taxon>Trypanosomatidae</taxon>
        <taxon>Leishmaniinae</taxon>
        <taxon>Leptomonas</taxon>
    </lineage>
</organism>
<dbReference type="GO" id="GO:0016020">
    <property type="term" value="C:membrane"/>
    <property type="evidence" value="ECO:0007669"/>
    <property type="project" value="UniProtKB-UniRule"/>
</dbReference>
<dbReference type="Proteomes" id="UP000037923">
    <property type="component" value="Unassembled WGS sequence"/>
</dbReference>
<keyword evidence="1" id="KW-0677">Repeat</keyword>
<feature type="domain" description="CNNM transmembrane" evidence="4">
    <location>
        <begin position="12"/>
        <end position="193"/>
    </location>
</feature>
<name>A0A0N0DZ57_LEPPY</name>
<keyword evidence="6" id="KW-1185">Reference proteome</keyword>
<gene>
    <name evidence="5" type="ORF">ABB37_01376</name>
</gene>
<keyword evidence="2 3" id="KW-0472">Membrane</keyword>
<feature type="transmembrane region" description="Helical" evidence="3">
    <location>
        <begin position="16"/>
        <end position="41"/>
    </location>
</feature>
<dbReference type="GO" id="GO:0005737">
    <property type="term" value="C:cytoplasm"/>
    <property type="evidence" value="ECO:0007669"/>
    <property type="project" value="TreeGrafter"/>
</dbReference>
<comment type="caution">
    <text evidence="5">The sequence shown here is derived from an EMBL/GenBank/DDBJ whole genome shotgun (WGS) entry which is preliminary data.</text>
</comment>
<evidence type="ECO:0000313" key="5">
    <source>
        <dbReference type="EMBL" id="KPA84928.1"/>
    </source>
</evidence>
<dbReference type="PANTHER" id="PTHR12064:SF97">
    <property type="entry name" value="METAL TRANSPORTER CNNM-5"/>
    <property type="match status" value="1"/>
</dbReference>
<sequence length="404" mass="44030">MADGYSILGVPMNVSVWVLLAITGVLVLLAGLMAGLIISVFSFDTARLRALAQRTDTLEGQQARKMLPVLRNPHWLLVTLVVVDSAATEMLPLLFHVLLNPAMTIVVSVALLVVFGEIIPEALFTHHALAFGSALVPLIVLLMVATAPISWPLGKLLDWCVGSRSSVAFKRGQLREVIRYRGEVLHNMHAAGDAPGLRHERELDTDEHIPIQRLETQIMLGVLSLSEHEGSSVLKKGIGATFTVHQDAIISKKMIQSMAAHKLTYVAVYKDAFNPSDVTQVFELRLLLFLAYCEEGPTIRIRDLPLLPLPRYCASTPCNVLLEYLHKSPLQVAALTRPQNAAKVVGIVSTADVVELVHATSFDSVYAESPQLPLDAVVQSFRQNSTSLALEARQWMMNSGGGGG</sequence>
<dbReference type="InterPro" id="IPR046342">
    <property type="entry name" value="CBS_dom_sf"/>
</dbReference>
<dbReference type="Pfam" id="PF01595">
    <property type="entry name" value="CNNM"/>
    <property type="match status" value="1"/>
</dbReference>
<evidence type="ECO:0000256" key="2">
    <source>
        <dbReference type="PROSITE-ProRule" id="PRU01193"/>
    </source>
</evidence>
<dbReference type="Gene3D" id="3.10.580.10">
    <property type="entry name" value="CBS-domain"/>
    <property type="match status" value="1"/>
</dbReference>
<dbReference type="OrthoDB" id="5353557at2759"/>
<proteinExistence type="predicted"/>
<dbReference type="GO" id="GO:0010960">
    <property type="term" value="P:magnesium ion homeostasis"/>
    <property type="evidence" value="ECO:0007669"/>
    <property type="project" value="InterPro"/>
</dbReference>
<dbReference type="GO" id="GO:0030026">
    <property type="term" value="P:intracellular manganese ion homeostasis"/>
    <property type="evidence" value="ECO:0007669"/>
    <property type="project" value="TreeGrafter"/>
</dbReference>
<protein>
    <recommendedName>
        <fullName evidence="4">CNNM transmembrane domain-containing protein</fullName>
    </recommendedName>
</protein>
<evidence type="ECO:0000259" key="4">
    <source>
        <dbReference type="PROSITE" id="PS51846"/>
    </source>
</evidence>
<dbReference type="EMBL" id="LGTL01000002">
    <property type="protein sequence ID" value="KPA84928.1"/>
    <property type="molecule type" value="Genomic_DNA"/>
</dbReference>